<reference evidence="1" key="1">
    <citation type="journal article" date="2019" name="MBio">
        <title>Virus Genomes from Deep Sea Sediments Expand the Ocean Megavirome and Support Independent Origins of Viral Gigantism.</title>
        <authorList>
            <person name="Backstrom D."/>
            <person name="Yutin N."/>
            <person name="Jorgensen S.L."/>
            <person name="Dharamshi J."/>
            <person name="Homa F."/>
            <person name="Zaremba-Niedwiedzka K."/>
            <person name="Spang A."/>
            <person name="Wolf Y.I."/>
            <person name="Koonin E.V."/>
            <person name="Ettema T.J."/>
        </authorList>
    </citation>
    <scope>NUCLEOTIDE SEQUENCE</scope>
</reference>
<sequence>MDNRDSQYWKNLGMVENPKTGSPNRLGGQGAYEAIKLLLKQNPNSKIHWKHIKFMAKRGGRWGAKMEKLLKKREEDSK</sequence>
<organism evidence="1">
    <name type="scientific">Iridovirus LCIVAC01</name>
    <dbReference type="NCBI Taxonomy" id="2506607"/>
    <lineage>
        <taxon>Viruses</taxon>
        <taxon>Varidnaviria</taxon>
        <taxon>Bamfordvirae</taxon>
        <taxon>Nucleocytoviricota</taxon>
        <taxon>Megaviricetes</taxon>
        <taxon>Pimascovirales</taxon>
        <taxon>Pimascovirales incertae sedis</taxon>
        <taxon>Iridoviridae</taxon>
    </lineage>
</organism>
<evidence type="ECO:0000313" key="1">
    <source>
        <dbReference type="EMBL" id="QBK85228.1"/>
    </source>
</evidence>
<protein>
    <submittedName>
        <fullName evidence="1">Uncharacterized protein</fullName>
    </submittedName>
</protein>
<name>A0A481YPT1_9VIRU</name>
<gene>
    <name evidence="1" type="ORF">LCIVAC01_00370</name>
</gene>
<dbReference type="EMBL" id="MK500309">
    <property type="protein sequence ID" value="QBK85228.1"/>
    <property type="molecule type" value="Genomic_DNA"/>
</dbReference>
<proteinExistence type="predicted"/>
<accession>A0A481YPT1</accession>